<organism evidence="2 3">
    <name type="scientific">Rhodopseudomonas julia</name>
    <dbReference type="NCBI Taxonomy" id="200617"/>
    <lineage>
        <taxon>Bacteria</taxon>
        <taxon>Pseudomonadati</taxon>
        <taxon>Pseudomonadota</taxon>
        <taxon>Alphaproteobacteria</taxon>
        <taxon>Hyphomicrobiales</taxon>
        <taxon>Nitrobacteraceae</taxon>
        <taxon>Rhodopseudomonas</taxon>
    </lineage>
</organism>
<accession>A0ABU0C1H9</accession>
<evidence type="ECO:0000313" key="2">
    <source>
        <dbReference type="EMBL" id="MDQ0324375.1"/>
    </source>
</evidence>
<feature type="domain" description="N-acetyltransferase" evidence="1">
    <location>
        <begin position="9"/>
        <end position="141"/>
    </location>
</feature>
<protein>
    <submittedName>
        <fullName evidence="2">GNAT superfamily N-acetyltransferase</fullName>
    </submittedName>
</protein>
<evidence type="ECO:0000313" key="3">
    <source>
        <dbReference type="Proteomes" id="UP001230253"/>
    </source>
</evidence>
<dbReference type="InterPro" id="IPR041496">
    <property type="entry name" value="YitH/HolE_GNAT"/>
</dbReference>
<evidence type="ECO:0000259" key="1">
    <source>
        <dbReference type="PROSITE" id="PS51186"/>
    </source>
</evidence>
<reference evidence="2 3" key="1">
    <citation type="submission" date="2023-07" db="EMBL/GenBank/DDBJ databases">
        <title>Genomic Encyclopedia of Type Strains, Phase IV (KMG-IV): sequencing the most valuable type-strain genomes for metagenomic binning, comparative biology and taxonomic classification.</title>
        <authorList>
            <person name="Goeker M."/>
        </authorList>
    </citation>
    <scope>NUCLEOTIDE SEQUENCE [LARGE SCALE GENOMIC DNA]</scope>
    <source>
        <strain evidence="2 3">DSM 11549</strain>
    </source>
</reference>
<keyword evidence="3" id="KW-1185">Reference proteome</keyword>
<gene>
    <name evidence="2" type="ORF">J2R99_000224</name>
</gene>
<dbReference type="EMBL" id="JAUSUK010000001">
    <property type="protein sequence ID" value="MDQ0324375.1"/>
    <property type="molecule type" value="Genomic_DNA"/>
</dbReference>
<comment type="caution">
    <text evidence="2">The sequence shown here is derived from an EMBL/GenBank/DDBJ whole genome shotgun (WGS) entry which is preliminary data.</text>
</comment>
<dbReference type="RefSeq" id="WP_307152679.1">
    <property type="nucleotide sequence ID" value="NZ_JAUSUK010000001.1"/>
</dbReference>
<sequence length="283" mass="29936">MSATAQASVELIDLMPEHIPHAHRLSVQENWPHRPEDWAHLLELGKGRGAVLDGQLVGTANFVPYGDAAGTCNMIIVDPSMRGIGLGRRLMQAALDAAGDRECRLIATDAGRPLYEKLGFAVTGMITQYNGTAVKMDAPGSAEKAVPDDLDALAALDLEAIGMNRRSLLALLLREGDVWVRRHGSVLEGFVVLRKFGRGMLIGPLVARDDAIAQGLLRDGIARSAGGFLRFDLTAAGDGLAAIATEAGLKRISTGLAMTRPGAAPLRRTGPAKVYALASQALC</sequence>
<dbReference type="Gene3D" id="3.40.630.90">
    <property type="match status" value="1"/>
</dbReference>
<dbReference type="Proteomes" id="UP001230253">
    <property type="component" value="Unassembled WGS sequence"/>
</dbReference>
<dbReference type="Gene3D" id="3.40.630.30">
    <property type="match status" value="1"/>
</dbReference>
<dbReference type="Pfam" id="PF18014">
    <property type="entry name" value="Acetyltransf_18"/>
    <property type="match status" value="1"/>
</dbReference>
<dbReference type="SUPFAM" id="SSF55729">
    <property type="entry name" value="Acyl-CoA N-acyltransferases (Nat)"/>
    <property type="match status" value="1"/>
</dbReference>
<dbReference type="Pfam" id="PF13508">
    <property type="entry name" value="Acetyltransf_7"/>
    <property type="match status" value="1"/>
</dbReference>
<dbReference type="PANTHER" id="PTHR47237">
    <property type="entry name" value="SLL0310 PROTEIN"/>
    <property type="match status" value="1"/>
</dbReference>
<name>A0ABU0C1H9_9BRAD</name>
<dbReference type="InterPro" id="IPR000182">
    <property type="entry name" value="GNAT_dom"/>
</dbReference>
<dbReference type="PANTHER" id="PTHR47237:SF2">
    <property type="entry name" value="BLL4206 PROTEIN"/>
    <property type="match status" value="1"/>
</dbReference>
<dbReference type="InterPro" id="IPR016181">
    <property type="entry name" value="Acyl_CoA_acyltransferase"/>
</dbReference>
<dbReference type="InterPro" id="IPR052729">
    <property type="entry name" value="Acyl/Acetyltrans_Enzymes"/>
</dbReference>
<dbReference type="CDD" id="cd04301">
    <property type="entry name" value="NAT_SF"/>
    <property type="match status" value="1"/>
</dbReference>
<dbReference type="PROSITE" id="PS51186">
    <property type="entry name" value="GNAT"/>
    <property type="match status" value="1"/>
</dbReference>
<proteinExistence type="predicted"/>